<feature type="signal peptide" evidence="3">
    <location>
        <begin position="1"/>
        <end position="21"/>
    </location>
</feature>
<protein>
    <recommendedName>
        <fullName evidence="4">Ig-like domain-containing protein</fullName>
    </recommendedName>
</protein>
<dbReference type="GeneTree" id="ENSGT00940000153120"/>
<proteinExistence type="predicted"/>
<dbReference type="SMART" id="SM00406">
    <property type="entry name" value="IGv"/>
    <property type="match status" value="1"/>
</dbReference>
<dbReference type="PANTHER" id="PTHR23267">
    <property type="entry name" value="IMMUNOGLOBULIN LIGHT CHAIN"/>
    <property type="match status" value="1"/>
</dbReference>
<dbReference type="PROSITE" id="PS50835">
    <property type="entry name" value="IG_LIKE"/>
    <property type="match status" value="2"/>
</dbReference>
<evidence type="ECO:0000256" key="1">
    <source>
        <dbReference type="ARBA" id="ARBA00023157"/>
    </source>
</evidence>
<evidence type="ECO:0000313" key="6">
    <source>
        <dbReference type="Proteomes" id="UP000314981"/>
    </source>
</evidence>
<keyword evidence="6" id="KW-1185">Reference proteome</keyword>
<reference evidence="5" key="2">
    <citation type="submission" date="2025-05" db="UniProtKB">
        <authorList>
            <consortium name="Ensembl"/>
        </authorList>
    </citation>
    <scope>IDENTIFICATION</scope>
</reference>
<dbReference type="FunFam" id="2.60.40.10:FF:000283">
    <property type="entry name" value="Immunoglobulin kappa constant"/>
    <property type="match status" value="1"/>
</dbReference>
<dbReference type="InterPro" id="IPR013106">
    <property type="entry name" value="Ig_V-set"/>
</dbReference>
<keyword evidence="3" id="KW-0732">Signal</keyword>
<dbReference type="Pfam" id="PF07686">
    <property type="entry name" value="V-set"/>
    <property type="match status" value="1"/>
</dbReference>
<evidence type="ECO:0000313" key="7">
    <source>
        <dbReference type="Proteomes" id="UP000429181"/>
    </source>
</evidence>
<dbReference type="InterPro" id="IPR050150">
    <property type="entry name" value="IgV_Light_Chain"/>
</dbReference>
<dbReference type="Ensembl" id="ENSBIXT00000002889.1">
    <property type="protein sequence ID" value="ENSBIXP00000006893.1"/>
    <property type="gene ID" value="ENSBIXG00000012991.1"/>
</dbReference>
<dbReference type="InterPro" id="IPR007110">
    <property type="entry name" value="Ig-like_dom"/>
</dbReference>
<keyword evidence="1" id="KW-1015">Disulfide bond</keyword>
<name>A0A4W2FF70_BOBOX</name>
<feature type="domain" description="Ig-like" evidence="4">
    <location>
        <begin position="134"/>
        <end position="217"/>
    </location>
</feature>
<keyword evidence="2" id="KW-0393">Immunoglobulin domain</keyword>
<evidence type="ECO:0000313" key="5">
    <source>
        <dbReference type="Ensembl" id="ENSBIXP00005004122.1"/>
    </source>
</evidence>
<evidence type="ECO:0000256" key="2">
    <source>
        <dbReference type="ARBA" id="ARBA00023319"/>
    </source>
</evidence>
<feature type="domain" description="Ig-like" evidence="4">
    <location>
        <begin position="9"/>
        <end position="110"/>
    </location>
</feature>
<sequence length="220" mass="23030">MAWTPLLLPLLTLCAGHLASSQLTQPPSPPASMSPGQTARITCGGPSVGGENVEWHQQKPGQARALVTYGDDNRPTGVPDQFSGANSGNMATLTISGARAKDEADYYCQLWDSSSNNPHSDTGGGTWVTPKSAPSVTLFPPPTEELSANKATLVCLISDFYPGSVTVAWKADGSTITRNVETTRASKQSNSKYAASSSYSCEVTHEGSTVTKTVKTSACS</sequence>
<dbReference type="Proteomes" id="UP000429181">
    <property type="component" value="Chromosome 17"/>
</dbReference>
<evidence type="ECO:0000256" key="3">
    <source>
        <dbReference type="SAM" id="SignalP"/>
    </source>
</evidence>
<dbReference type="InterPro" id="IPR003599">
    <property type="entry name" value="Ig_sub"/>
</dbReference>
<dbReference type="Pfam" id="PF07654">
    <property type="entry name" value="C1-set"/>
    <property type="match status" value="1"/>
</dbReference>
<dbReference type="PROSITE" id="PS00290">
    <property type="entry name" value="IG_MHC"/>
    <property type="match status" value="1"/>
</dbReference>
<dbReference type="InterPro" id="IPR013783">
    <property type="entry name" value="Ig-like_fold"/>
</dbReference>
<dbReference type="SMART" id="SM00409">
    <property type="entry name" value="IG"/>
    <property type="match status" value="2"/>
</dbReference>
<dbReference type="InterPro" id="IPR003597">
    <property type="entry name" value="Ig_C1-set"/>
</dbReference>
<evidence type="ECO:0000259" key="4">
    <source>
        <dbReference type="PROSITE" id="PS50835"/>
    </source>
</evidence>
<dbReference type="AlphaFoldDB" id="A0A4W2FF70"/>
<dbReference type="Proteomes" id="UP000314981">
    <property type="component" value="Chromosome 17"/>
</dbReference>
<organism evidence="5 7">
    <name type="scientific">Bos indicus x Bos taurus</name>
    <name type="common">Hybrid cattle</name>
    <dbReference type="NCBI Taxonomy" id="30522"/>
    <lineage>
        <taxon>Eukaryota</taxon>
        <taxon>Metazoa</taxon>
        <taxon>Chordata</taxon>
        <taxon>Craniata</taxon>
        <taxon>Vertebrata</taxon>
        <taxon>Euteleostomi</taxon>
        <taxon>Mammalia</taxon>
        <taxon>Eutheria</taxon>
        <taxon>Laurasiatheria</taxon>
        <taxon>Artiodactyla</taxon>
        <taxon>Ruminantia</taxon>
        <taxon>Pecora</taxon>
        <taxon>Bovidae</taxon>
        <taxon>Bovinae</taxon>
        <taxon>Bos</taxon>
    </lineage>
</organism>
<dbReference type="SUPFAM" id="SSF48726">
    <property type="entry name" value="Immunoglobulin"/>
    <property type="match status" value="2"/>
</dbReference>
<accession>A0A4W2FF70</accession>
<feature type="chain" id="PRO_5044611345" description="Ig-like domain-containing protein" evidence="3">
    <location>
        <begin position="22"/>
        <end position="220"/>
    </location>
</feature>
<dbReference type="SMART" id="SM00407">
    <property type="entry name" value="IGc1"/>
    <property type="match status" value="1"/>
</dbReference>
<dbReference type="Ensembl" id="ENSBIXT00005008953.1">
    <property type="protein sequence ID" value="ENSBIXP00005004122.1"/>
    <property type="gene ID" value="ENSBIXG00005010468.1"/>
</dbReference>
<reference evidence="6 7" key="1">
    <citation type="submission" date="2018-11" db="EMBL/GenBank/DDBJ databases">
        <title>Haplotype-resolved cattle genomes.</title>
        <authorList>
            <person name="Low W.Y."/>
            <person name="Tearle R."/>
            <person name="Bickhart D.M."/>
            <person name="Rosen B.D."/>
            <person name="Koren S."/>
            <person name="Rhie A."/>
            <person name="Hiendleder S."/>
            <person name="Phillippy A.M."/>
            <person name="Smith T.P.L."/>
            <person name="Williams J.L."/>
        </authorList>
    </citation>
    <scope>NUCLEOTIDE SEQUENCE [LARGE SCALE GENOMIC DNA]</scope>
</reference>
<dbReference type="Gene3D" id="2.60.40.10">
    <property type="entry name" value="Immunoglobulins"/>
    <property type="match status" value="2"/>
</dbReference>
<dbReference type="InterPro" id="IPR036179">
    <property type="entry name" value="Ig-like_dom_sf"/>
</dbReference>
<dbReference type="InterPro" id="IPR003006">
    <property type="entry name" value="Ig/MHC_CS"/>
</dbReference>